<organism evidence="2 3">
    <name type="scientific">Linum trigynum</name>
    <dbReference type="NCBI Taxonomy" id="586398"/>
    <lineage>
        <taxon>Eukaryota</taxon>
        <taxon>Viridiplantae</taxon>
        <taxon>Streptophyta</taxon>
        <taxon>Embryophyta</taxon>
        <taxon>Tracheophyta</taxon>
        <taxon>Spermatophyta</taxon>
        <taxon>Magnoliopsida</taxon>
        <taxon>eudicotyledons</taxon>
        <taxon>Gunneridae</taxon>
        <taxon>Pentapetalae</taxon>
        <taxon>rosids</taxon>
        <taxon>fabids</taxon>
        <taxon>Malpighiales</taxon>
        <taxon>Linaceae</taxon>
        <taxon>Linum</taxon>
    </lineage>
</organism>
<feature type="domain" description="F-box" evidence="1">
    <location>
        <begin position="23"/>
        <end position="73"/>
    </location>
</feature>
<gene>
    <name evidence="2" type="ORF">LTRI10_LOCUS10363</name>
</gene>
<accession>A0AAV2D4D6</accession>
<sequence length="441" mass="50048">MATENNSSASDVPVGVSMKLQILSEISTLGDDLLIEILIRLPSPKFACRISTVCKRWSSLISSPRFNRSFVSHHESINELHPPLVLSSEDQQSIIQGFVPMPSVDHELRFAVLDSFQDLLLCGFQMPEDLDDEFRRSYFVCNPFTKQWIALPLAPCRPTRCSGLVARLVCEPRNLYNLDLGDGRAGSVVYSEYRFRVVCLYRHMNKSNSCTKLDVFCSESGEWNKDPVVVNTHFFCDRKNVVSCNGELFWVDIAIRGDIGRHFMIAVFNPFCPDIPPSCIDAPQLLKPWWDISVSQGALHVSAFNSEPEDGDSRIASSVWRLDDDHKSFSLVCEEKPEIVFFHYLDVKGAILSCDLRRGDLEFHSELRVLLSPRWTLFHPTISCWPIPIPRYEELRVIYDGSYSCWVQSSKPTTPAITGPTTPAIAEERQPIHVFITRLVS</sequence>
<evidence type="ECO:0000259" key="1">
    <source>
        <dbReference type="PROSITE" id="PS50181"/>
    </source>
</evidence>
<dbReference type="Gene3D" id="1.20.1280.50">
    <property type="match status" value="1"/>
</dbReference>
<dbReference type="InterPro" id="IPR036047">
    <property type="entry name" value="F-box-like_dom_sf"/>
</dbReference>
<dbReference type="InterPro" id="IPR001810">
    <property type="entry name" value="F-box_dom"/>
</dbReference>
<dbReference type="PANTHER" id="PTHR35546:SF130">
    <property type="entry name" value="EXPRESSED PROTEIN"/>
    <property type="match status" value="1"/>
</dbReference>
<dbReference type="Pfam" id="PF00646">
    <property type="entry name" value="F-box"/>
    <property type="match status" value="1"/>
</dbReference>
<dbReference type="PROSITE" id="PS50181">
    <property type="entry name" value="FBOX"/>
    <property type="match status" value="1"/>
</dbReference>
<dbReference type="SUPFAM" id="SSF81383">
    <property type="entry name" value="F-box domain"/>
    <property type="match status" value="1"/>
</dbReference>
<dbReference type="EMBL" id="OZ034815">
    <property type="protein sequence ID" value="CAL1365840.1"/>
    <property type="molecule type" value="Genomic_DNA"/>
</dbReference>
<dbReference type="InterPro" id="IPR056592">
    <property type="entry name" value="Beta-prop_At3g26010-like"/>
</dbReference>
<dbReference type="InterPro" id="IPR055290">
    <property type="entry name" value="At3g26010-like"/>
</dbReference>
<dbReference type="Proteomes" id="UP001497516">
    <property type="component" value="Chromosome 2"/>
</dbReference>
<protein>
    <recommendedName>
        <fullName evidence="1">F-box domain-containing protein</fullName>
    </recommendedName>
</protein>
<reference evidence="2 3" key="1">
    <citation type="submission" date="2024-04" db="EMBL/GenBank/DDBJ databases">
        <authorList>
            <person name="Fracassetti M."/>
        </authorList>
    </citation>
    <scope>NUCLEOTIDE SEQUENCE [LARGE SCALE GENOMIC DNA]</scope>
</reference>
<evidence type="ECO:0000313" key="2">
    <source>
        <dbReference type="EMBL" id="CAL1365840.1"/>
    </source>
</evidence>
<dbReference type="AlphaFoldDB" id="A0AAV2D4D6"/>
<name>A0AAV2D4D6_9ROSI</name>
<dbReference type="PANTHER" id="PTHR35546">
    <property type="entry name" value="F-BOX PROTEIN INTERACTION DOMAIN PROTEIN-RELATED"/>
    <property type="match status" value="1"/>
</dbReference>
<proteinExistence type="predicted"/>
<evidence type="ECO:0000313" key="3">
    <source>
        <dbReference type="Proteomes" id="UP001497516"/>
    </source>
</evidence>
<keyword evidence="3" id="KW-1185">Reference proteome</keyword>
<dbReference type="Pfam" id="PF24750">
    <property type="entry name" value="b-prop_At3g26010-like"/>
    <property type="match status" value="1"/>
</dbReference>